<evidence type="ECO:0000313" key="4">
    <source>
        <dbReference type="Proteomes" id="UP000034022"/>
    </source>
</evidence>
<dbReference type="Proteomes" id="UP000034022">
    <property type="component" value="Unassembled WGS sequence"/>
</dbReference>
<keyword evidence="1" id="KW-1133">Transmembrane helix</keyword>
<dbReference type="InterPro" id="IPR025641">
    <property type="entry name" value="DUF4340"/>
</dbReference>
<feature type="domain" description="DUF4340" evidence="2">
    <location>
        <begin position="69"/>
        <end position="226"/>
    </location>
</feature>
<name>A0A0G0M9J5_9BACT</name>
<sequence>MSKKNLYLGGLLIVLVIAAYFYNGPWQKMQADKGKVKNFLSKINVEDIDFIDVSALGKTIVLEKNGDRWKIGGTKDFYVEDALVTTLTSGLAEAQKADMELASENKDKKADFETDEAGGILVKLRQGDKALSEFFIGKASNNFSAAYISPVGDDKTYLLKSPLNGLFAHEDWHDKKIFSSDKDRITKIRFQYPNREFTIEKKDDVWTGVAPSKFTVNAEKLSEILTLMSGILSAKIPEQSFAGTGLEKSGVIVQATGEGIDNTIMIGNIYKGEDAGEQEYYYAKKGVSDNIYLVTKSNRQALDKNIWDLR</sequence>
<keyword evidence="1" id="KW-0472">Membrane</keyword>
<keyword evidence="1" id="KW-0812">Transmembrane</keyword>
<accession>A0A0G0M9J5</accession>
<comment type="caution">
    <text evidence="3">The sequence shown here is derived from an EMBL/GenBank/DDBJ whole genome shotgun (WGS) entry which is preliminary data.</text>
</comment>
<gene>
    <name evidence="3" type="ORF">US91_C0005G0049</name>
</gene>
<feature type="transmembrane region" description="Helical" evidence="1">
    <location>
        <begin position="6"/>
        <end position="23"/>
    </location>
</feature>
<protein>
    <recommendedName>
        <fullName evidence="2">DUF4340 domain-containing protein</fullName>
    </recommendedName>
</protein>
<evidence type="ECO:0000259" key="2">
    <source>
        <dbReference type="Pfam" id="PF14238"/>
    </source>
</evidence>
<evidence type="ECO:0000256" key="1">
    <source>
        <dbReference type="SAM" id="Phobius"/>
    </source>
</evidence>
<proteinExistence type="predicted"/>
<dbReference type="Pfam" id="PF14238">
    <property type="entry name" value="DUF4340"/>
    <property type="match status" value="1"/>
</dbReference>
<reference evidence="3 4" key="1">
    <citation type="journal article" date="2015" name="Nature">
        <title>rRNA introns, odd ribosomes, and small enigmatic genomes across a large radiation of phyla.</title>
        <authorList>
            <person name="Brown C.T."/>
            <person name="Hug L.A."/>
            <person name="Thomas B.C."/>
            <person name="Sharon I."/>
            <person name="Castelle C.J."/>
            <person name="Singh A."/>
            <person name="Wilkins M.J."/>
            <person name="Williams K.H."/>
            <person name="Banfield J.F."/>
        </authorList>
    </citation>
    <scope>NUCLEOTIDE SEQUENCE [LARGE SCALE GENOMIC DNA]</scope>
</reference>
<dbReference type="AlphaFoldDB" id="A0A0G0M9J5"/>
<dbReference type="EMBL" id="LBUU01000005">
    <property type="protein sequence ID" value="KKQ70344.1"/>
    <property type="molecule type" value="Genomic_DNA"/>
</dbReference>
<evidence type="ECO:0000313" key="3">
    <source>
        <dbReference type="EMBL" id="KKQ70344.1"/>
    </source>
</evidence>
<organism evidence="3 4">
    <name type="scientific">Candidatus Falkowbacteria bacterium GW2011_GWE1_38_31</name>
    <dbReference type="NCBI Taxonomy" id="1618638"/>
    <lineage>
        <taxon>Bacteria</taxon>
        <taxon>Candidatus Falkowiibacteriota</taxon>
    </lineage>
</organism>